<evidence type="ECO:0000256" key="12">
    <source>
        <dbReference type="ARBA" id="ARBA00023170"/>
    </source>
</evidence>
<feature type="domain" description="TonB-dependent receptor plug" evidence="20">
    <location>
        <begin position="76"/>
        <end position="180"/>
    </location>
</feature>
<evidence type="ECO:0000256" key="11">
    <source>
        <dbReference type="ARBA" id="ARBA00023136"/>
    </source>
</evidence>
<evidence type="ECO:0000259" key="20">
    <source>
        <dbReference type="Pfam" id="PF07715"/>
    </source>
</evidence>
<evidence type="ECO:0000259" key="19">
    <source>
        <dbReference type="Pfam" id="PF00593"/>
    </source>
</evidence>
<dbReference type="InterPro" id="IPR010105">
    <property type="entry name" value="TonB_sidphr_rcpt"/>
</dbReference>
<gene>
    <name evidence="21" type="ORF">DJ535_06060</name>
</gene>
<dbReference type="InterPro" id="IPR012910">
    <property type="entry name" value="Plug_dom"/>
</dbReference>
<reference evidence="21 22" key="1">
    <citation type="submission" date="2018-05" db="EMBL/GenBank/DDBJ databases">
        <title>Isolation and genomic analyses of lactose-positive bacteria from faecal samples of preterm neonates.</title>
        <authorList>
            <person name="Chen Y."/>
            <person name="Brook T.C."/>
            <person name="O'Neill I."/>
            <person name="Soe C.Z."/>
            <person name="Hall L.J."/>
            <person name="Hoyles L."/>
        </authorList>
    </citation>
    <scope>NUCLEOTIDE SEQUENCE [LARGE SCALE GENOMIC DNA]</scope>
    <source>
        <strain evidence="21 22">P080C CL</strain>
    </source>
</reference>
<evidence type="ECO:0000256" key="7">
    <source>
        <dbReference type="ARBA" id="ARBA00022729"/>
    </source>
</evidence>
<dbReference type="SUPFAM" id="SSF56935">
    <property type="entry name" value="Porins"/>
    <property type="match status" value="1"/>
</dbReference>
<evidence type="ECO:0000256" key="2">
    <source>
        <dbReference type="ARBA" id="ARBA00009810"/>
    </source>
</evidence>
<evidence type="ECO:0000256" key="8">
    <source>
        <dbReference type="ARBA" id="ARBA00023004"/>
    </source>
</evidence>
<dbReference type="Proteomes" id="UP000306790">
    <property type="component" value="Unassembled WGS sequence"/>
</dbReference>
<accession>A0ABY2PX56</accession>
<dbReference type="InterPro" id="IPR010917">
    <property type="entry name" value="TonB_rcpt_CS"/>
</dbReference>
<evidence type="ECO:0000256" key="13">
    <source>
        <dbReference type="ARBA" id="ARBA00023237"/>
    </source>
</evidence>
<feature type="short sequence motif" description="TonB C-terminal box" evidence="16">
    <location>
        <begin position="733"/>
        <end position="750"/>
    </location>
</feature>
<dbReference type="PROSITE" id="PS52016">
    <property type="entry name" value="TONB_DEPENDENT_REC_3"/>
    <property type="match status" value="1"/>
</dbReference>
<dbReference type="PANTHER" id="PTHR32552">
    <property type="entry name" value="FERRICHROME IRON RECEPTOR-RELATED"/>
    <property type="match status" value="1"/>
</dbReference>
<keyword evidence="4 14" id="KW-1134">Transmembrane beta strand</keyword>
<comment type="caution">
    <text evidence="21">The sequence shown here is derived from an EMBL/GenBank/DDBJ whole genome shotgun (WGS) entry which is preliminary data.</text>
</comment>
<dbReference type="Pfam" id="PF07715">
    <property type="entry name" value="Plug"/>
    <property type="match status" value="1"/>
</dbReference>
<keyword evidence="3 14" id="KW-0813">Transport</keyword>
<evidence type="ECO:0000256" key="9">
    <source>
        <dbReference type="ARBA" id="ARBA00023065"/>
    </source>
</evidence>
<keyword evidence="6 14" id="KW-0812">Transmembrane</keyword>
<comment type="subcellular location">
    <subcellularLocation>
        <location evidence="1 14">Cell outer membrane</location>
        <topology evidence="1 14">Multi-pass membrane protein</topology>
    </subcellularLocation>
</comment>
<dbReference type="NCBIfam" id="TIGR01783">
    <property type="entry name" value="TonB-siderophor"/>
    <property type="match status" value="1"/>
</dbReference>
<evidence type="ECO:0000256" key="16">
    <source>
        <dbReference type="PROSITE-ProRule" id="PRU10144"/>
    </source>
</evidence>
<evidence type="ECO:0000256" key="4">
    <source>
        <dbReference type="ARBA" id="ARBA00022452"/>
    </source>
</evidence>
<feature type="signal peptide" evidence="18">
    <location>
        <begin position="1"/>
        <end position="33"/>
    </location>
</feature>
<keyword evidence="12" id="KW-0675">Receptor</keyword>
<keyword evidence="5" id="KW-0410">Iron transport</keyword>
<dbReference type="NCBIfam" id="NF007465">
    <property type="entry name" value="PRK10044.1"/>
    <property type="match status" value="1"/>
</dbReference>
<evidence type="ECO:0000256" key="14">
    <source>
        <dbReference type="PROSITE-ProRule" id="PRU01360"/>
    </source>
</evidence>
<dbReference type="InterPro" id="IPR037066">
    <property type="entry name" value="Plug_dom_sf"/>
</dbReference>
<name>A0ABY2PX56_9ENTR</name>
<evidence type="ECO:0000256" key="3">
    <source>
        <dbReference type="ARBA" id="ARBA00022448"/>
    </source>
</evidence>
<dbReference type="InterPro" id="IPR039426">
    <property type="entry name" value="TonB-dep_rcpt-like"/>
</dbReference>
<keyword evidence="10 15" id="KW-0798">TonB box</keyword>
<dbReference type="Gene3D" id="2.40.170.20">
    <property type="entry name" value="TonB-dependent receptor, beta-barrel domain"/>
    <property type="match status" value="1"/>
</dbReference>
<keyword evidence="7 18" id="KW-0732">Signal</keyword>
<dbReference type="PANTHER" id="PTHR32552:SF68">
    <property type="entry name" value="FERRICHROME OUTER MEMBRANE TRANSPORTER_PHAGE RECEPTOR"/>
    <property type="match status" value="1"/>
</dbReference>
<dbReference type="PROSITE" id="PS00430">
    <property type="entry name" value="TONB_DEPENDENT_REC_1"/>
    <property type="match status" value="1"/>
</dbReference>
<dbReference type="PROSITE" id="PS01156">
    <property type="entry name" value="TONB_DEPENDENT_REC_2"/>
    <property type="match status" value="1"/>
</dbReference>
<comment type="similarity">
    <text evidence="2 14 17">Belongs to the TonB-dependent receptor family.</text>
</comment>
<dbReference type="Pfam" id="PF00593">
    <property type="entry name" value="TonB_dep_Rec_b-barrel"/>
    <property type="match status" value="1"/>
</dbReference>
<feature type="short sequence motif" description="TonB box" evidence="15">
    <location>
        <begin position="41"/>
        <end position="47"/>
    </location>
</feature>
<feature type="domain" description="TonB-dependent receptor-like beta-barrel" evidence="19">
    <location>
        <begin position="254"/>
        <end position="719"/>
    </location>
</feature>
<evidence type="ECO:0000256" key="1">
    <source>
        <dbReference type="ARBA" id="ARBA00004571"/>
    </source>
</evidence>
<dbReference type="InterPro" id="IPR036942">
    <property type="entry name" value="Beta-barrel_TonB_sf"/>
</dbReference>
<protein>
    <submittedName>
        <fullName evidence="21">Ferrichrome porin FhuA</fullName>
    </submittedName>
</protein>
<sequence>MARLKTAQPNSSLRKIAVVVATAVSGMSVYAQAAVQPKEETITVTAAPAAQESAWGPAATIAARQSATATKTDTPIQKVPQSISVVTAEEMALHQPKSVKEALSYTPGVAVGTRGASNTYDYLIIRGFAADGQSQNNYLNGLKMQGNFYNDAVIDPYMLERAEVMRGPVSVLYGKSNPGGLLNMVSKRPTTEPLKEVQFKMGTDSLFQTGFDFSDALDDDGVYSYRLTGLARSANAQQQGAEEQRYAIAPSFSWRPDDKTNFTFLSYFQNEPETGYYGWLPKEGTVTKLPNGTRLPTDFNEGAGNNTYSRNEKMVGYSFDHEFNDTFTVRQNLRYAQNKVSQNSVYGYGMCSDPLYTKDPAKSPCASVPQSDWDHTLTRQYVIDNEKLQNFAVDTQLQSKFATADVDHTLLTGVDFMRMRNDIDSWFGYAGSVAPSDIYNLDRSDFDFGSHPGPSGPYKVLNKQKQTGLYAQDQMQWDKVLVTLGGRYDWAKQDSLNRVSGVTDSRDDKQFTWRGGVNYLFDNGVTPYFSYSESFEPASQTGASGNIFAPSKGKQYEAGVKYVPSDRPIVITGAVYQLTKTNNLMADPTGTSFFSVEGGEIRSRGVEIEAKAALSASVNVVGSYTYTDAEYTTDTTYKGNTPAQVPKHMASLWGDYTLYDGALSGLTLGTGVRYTGSSYGDPANSFKVGSYTLVDALVRYDLARVGMAGSNVALHVNNLFDREYVASCFNTYGCFWGAERQVVATATFRF</sequence>
<evidence type="ECO:0000256" key="17">
    <source>
        <dbReference type="RuleBase" id="RU003357"/>
    </source>
</evidence>
<evidence type="ECO:0000256" key="18">
    <source>
        <dbReference type="SAM" id="SignalP"/>
    </source>
</evidence>
<keyword evidence="13 14" id="KW-0998">Cell outer membrane</keyword>
<proteinExistence type="inferred from homology"/>
<dbReference type="RefSeq" id="WP_045439933.1">
    <property type="nucleotide sequence ID" value="NZ_QFVP01000003.1"/>
</dbReference>
<evidence type="ECO:0000256" key="5">
    <source>
        <dbReference type="ARBA" id="ARBA00022496"/>
    </source>
</evidence>
<dbReference type="InterPro" id="IPR010916">
    <property type="entry name" value="TonB_box_CS"/>
</dbReference>
<evidence type="ECO:0000313" key="22">
    <source>
        <dbReference type="Proteomes" id="UP000306790"/>
    </source>
</evidence>
<evidence type="ECO:0000256" key="15">
    <source>
        <dbReference type="PROSITE-ProRule" id="PRU10143"/>
    </source>
</evidence>
<dbReference type="Gene3D" id="2.170.130.10">
    <property type="entry name" value="TonB-dependent receptor, plug domain"/>
    <property type="match status" value="1"/>
</dbReference>
<dbReference type="InterPro" id="IPR000531">
    <property type="entry name" value="Beta-barrel_TonB"/>
</dbReference>
<keyword evidence="9" id="KW-0406">Ion transport</keyword>
<evidence type="ECO:0000256" key="10">
    <source>
        <dbReference type="ARBA" id="ARBA00023077"/>
    </source>
</evidence>
<keyword evidence="8" id="KW-0408">Iron</keyword>
<evidence type="ECO:0000256" key="6">
    <source>
        <dbReference type="ARBA" id="ARBA00022692"/>
    </source>
</evidence>
<keyword evidence="22" id="KW-1185">Reference proteome</keyword>
<organism evidence="21 22">
    <name type="scientific">Citrobacter murliniae</name>
    <dbReference type="NCBI Taxonomy" id="67829"/>
    <lineage>
        <taxon>Bacteria</taxon>
        <taxon>Pseudomonadati</taxon>
        <taxon>Pseudomonadota</taxon>
        <taxon>Gammaproteobacteria</taxon>
        <taxon>Enterobacterales</taxon>
        <taxon>Enterobacteriaceae</taxon>
        <taxon>Citrobacter</taxon>
        <taxon>Citrobacter freundii complex</taxon>
    </lineage>
</organism>
<evidence type="ECO:0000313" key="21">
    <source>
        <dbReference type="EMBL" id="THE40396.1"/>
    </source>
</evidence>
<dbReference type="CDD" id="cd01347">
    <property type="entry name" value="ligand_gated_channel"/>
    <property type="match status" value="1"/>
</dbReference>
<feature type="chain" id="PRO_5045581955" evidence="18">
    <location>
        <begin position="34"/>
        <end position="750"/>
    </location>
</feature>
<keyword evidence="11 14" id="KW-0472">Membrane</keyword>
<dbReference type="EMBL" id="QFVP01000003">
    <property type="protein sequence ID" value="THE40396.1"/>
    <property type="molecule type" value="Genomic_DNA"/>
</dbReference>